<name>A0ACC2WAL2_9TREE</name>
<gene>
    <name evidence="1" type="ORF">QFC19_002567</name>
</gene>
<sequence length="302" mass="32650">MRLLAIPSLLAGVLLACTSLVAATDKSANAAIQIQDAQLSLMSADGSSQHTEKLEYPSPSLATWALEPDSILRLSFGIIDSSNAKGFVPQHAHVRLTDVETAATTWLPVQIKGKGKARFDLKSSSLPAALRSSSGSHTLTLLLGHPSDIRPLSYTFGTLTLPASRLLPVRKHRHDLSVKKEGEPAFVVQPEIQWTFNIQEKMGAQVLPNLKTQSATLTTVLFLLSLVGLEALILKYWINWRLYQFLPPFLGLGLISAYVGKVALGQVQKRRIATQVSSTGPVVVDNTTGNVKVTKVGVVKTK</sequence>
<comment type="caution">
    <text evidence="1">The sequence shown here is derived from an EMBL/GenBank/DDBJ whole genome shotgun (WGS) entry which is preliminary data.</text>
</comment>
<organism evidence="1 2">
    <name type="scientific">Naganishia cerealis</name>
    <dbReference type="NCBI Taxonomy" id="610337"/>
    <lineage>
        <taxon>Eukaryota</taxon>
        <taxon>Fungi</taxon>
        <taxon>Dikarya</taxon>
        <taxon>Basidiomycota</taxon>
        <taxon>Agaricomycotina</taxon>
        <taxon>Tremellomycetes</taxon>
        <taxon>Filobasidiales</taxon>
        <taxon>Filobasidiaceae</taxon>
        <taxon>Naganishia</taxon>
    </lineage>
</organism>
<accession>A0ACC2WAL2</accession>
<evidence type="ECO:0000313" key="2">
    <source>
        <dbReference type="Proteomes" id="UP001241377"/>
    </source>
</evidence>
<protein>
    <submittedName>
        <fullName evidence="1">Uncharacterized protein</fullName>
    </submittedName>
</protein>
<reference evidence="1" key="1">
    <citation type="submission" date="2023-04" db="EMBL/GenBank/DDBJ databases">
        <title>Draft Genome sequencing of Naganishia species isolated from polar environments using Oxford Nanopore Technology.</title>
        <authorList>
            <person name="Leo P."/>
            <person name="Venkateswaran K."/>
        </authorList>
    </citation>
    <scope>NUCLEOTIDE SEQUENCE</scope>
    <source>
        <strain evidence="1">MNA-CCFEE 5261</strain>
    </source>
</reference>
<proteinExistence type="predicted"/>
<evidence type="ECO:0000313" key="1">
    <source>
        <dbReference type="EMBL" id="KAJ9108102.1"/>
    </source>
</evidence>
<keyword evidence="2" id="KW-1185">Reference proteome</keyword>
<dbReference type="Proteomes" id="UP001241377">
    <property type="component" value="Unassembled WGS sequence"/>
</dbReference>
<dbReference type="EMBL" id="JASBWR010000022">
    <property type="protein sequence ID" value="KAJ9108102.1"/>
    <property type="molecule type" value="Genomic_DNA"/>
</dbReference>